<organism evidence="5 6">
    <name type="scientific">Salegentibacter salinarum</name>
    <dbReference type="NCBI Taxonomy" id="447422"/>
    <lineage>
        <taxon>Bacteria</taxon>
        <taxon>Pseudomonadati</taxon>
        <taxon>Bacteroidota</taxon>
        <taxon>Flavobacteriia</taxon>
        <taxon>Flavobacteriales</taxon>
        <taxon>Flavobacteriaceae</taxon>
        <taxon>Salegentibacter</taxon>
    </lineage>
</organism>
<gene>
    <name evidence="5" type="ORF">APR41_00615</name>
</gene>
<accession>A0A2N0U3E9</accession>
<dbReference type="STRING" id="447422.SAMN05660903_00444"/>
<keyword evidence="2 3" id="KW-0802">TPR repeat</keyword>
<evidence type="ECO:0000256" key="3">
    <source>
        <dbReference type="PROSITE-ProRule" id="PRU00339"/>
    </source>
</evidence>
<evidence type="ECO:0000256" key="4">
    <source>
        <dbReference type="SAM" id="SignalP"/>
    </source>
</evidence>
<dbReference type="AlphaFoldDB" id="A0A2N0U3E9"/>
<dbReference type="Gene3D" id="1.25.40.10">
    <property type="entry name" value="Tetratricopeptide repeat domain"/>
    <property type="match status" value="1"/>
</dbReference>
<name>A0A2N0U3E9_9FLAO</name>
<dbReference type="InterPro" id="IPR011990">
    <property type="entry name" value="TPR-like_helical_dom_sf"/>
</dbReference>
<evidence type="ECO:0000313" key="5">
    <source>
        <dbReference type="EMBL" id="PKD21523.1"/>
    </source>
</evidence>
<dbReference type="Pfam" id="PF07719">
    <property type="entry name" value="TPR_2"/>
    <property type="match status" value="1"/>
</dbReference>
<evidence type="ECO:0000256" key="2">
    <source>
        <dbReference type="ARBA" id="ARBA00022803"/>
    </source>
</evidence>
<dbReference type="PROSITE" id="PS50005">
    <property type="entry name" value="TPR"/>
    <property type="match status" value="1"/>
</dbReference>
<dbReference type="SUPFAM" id="SSF48452">
    <property type="entry name" value="TPR-like"/>
    <property type="match status" value="1"/>
</dbReference>
<protein>
    <submittedName>
        <fullName evidence="5">Tetratricopeptide repeat protein</fullName>
    </submittedName>
</protein>
<sequence length="288" mass="33167">MRYFYSIILCSLFIFNSVNAQNNEELQKMADADQEERMSGTDWKTINTNDSIRLAKVTQMFKDRNLNTAKDYFNAGIIFQHGRDTLASGRAVKTFKKAIEIDSTLNRWWYAAAVDRDLMRRGEPQIYGTQHVLDSEGNPVKYKMDTTRVSDAERKYYRVPSLAQQRENDRLRGLKQVSSFYAENSDINKTISLIESQFKKGDESEYNVSENTINSFGYQLISENKLEEALKVLQLNTELYPEASNPWDSYGEILLKLGREKAAIKAYQKSLELDPNNENAIKVLEGSE</sequence>
<evidence type="ECO:0000313" key="6">
    <source>
        <dbReference type="Proteomes" id="UP000232673"/>
    </source>
</evidence>
<dbReference type="EMBL" id="LKTS01000001">
    <property type="protein sequence ID" value="PKD21523.1"/>
    <property type="molecule type" value="Genomic_DNA"/>
</dbReference>
<comment type="caution">
    <text evidence="5">The sequence shown here is derived from an EMBL/GenBank/DDBJ whole genome shotgun (WGS) entry which is preliminary data.</text>
</comment>
<proteinExistence type="predicted"/>
<dbReference type="SMART" id="SM00028">
    <property type="entry name" value="TPR"/>
    <property type="match status" value="2"/>
</dbReference>
<keyword evidence="6" id="KW-1185">Reference proteome</keyword>
<feature type="signal peptide" evidence="4">
    <location>
        <begin position="1"/>
        <end position="20"/>
    </location>
</feature>
<keyword evidence="1" id="KW-0677">Repeat</keyword>
<feature type="repeat" description="TPR" evidence="3">
    <location>
        <begin position="244"/>
        <end position="277"/>
    </location>
</feature>
<dbReference type="PROSITE" id="PS50293">
    <property type="entry name" value="TPR_REGION"/>
    <property type="match status" value="1"/>
</dbReference>
<reference evidence="5 6" key="1">
    <citation type="submission" date="2015-10" db="EMBL/GenBank/DDBJ databases">
        <title>Draft genome sequence of Salegentibacter salinarum KCTC 12975.</title>
        <authorList>
            <person name="Lin W."/>
            <person name="Zheng Q."/>
        </authorList>
    </citation>
    <scope>NUCLEOTIDE SEQUENCE [LARGE SCALE GENOMIC DNA]</scope>
    <source>
        <strain evidence="5 6">KCTC 12975</strain>
    </source>
</reference>
<keyword evidence="4" id="KW-0732">Signal</keyword>
<dbReference type="InterPro" id="IPR019734">
    <property type="entry name" value="TPR_rpt"/>
</dbReference>
<dbReference type="Proteomes" id="UP000232673">
    <property type="component" value="Unassembled WGS sequence"/>
</dbReference>
<dbReference type="InterPro" id="IPR013105">
    <property type="entry name" value="TPR_2"/>
</dbReference>
<dbReference type="RefSeq" id="WP_079711588.1">
    <property type="nucleotide sequence ID" value="NZ_FUZC01000001.1"/>
</dbReference>
<evidence type="ECO:0000256" key="1">
    <source>
        <dbReference type="ARBA" id="ARBA00022737"/>
    </source>
</evidence>
<feature type="chain" id="PRO_5014780554" evidence="4">
    <location>
        <begin position="21"/>
        <end position="288"/>
    </location>
</feature>